<accession>A0ACD5C7X8</accession>
<organism evidence="1 2">
    <name type="scientific">Sphingobacterium thalpophilum</name>
    <dbReference type="NCBI Taxonomy" id="259"/>
    <lineage>
        <taxon>Bacteria</taxon>
        <taxon>Pseudomonadati</taxon>
        <taxon>Bacteroidota</taxon>
        <taxon>Sphingobacteriia</taxon>
        <taxon>Sphingobacteriales</taxon>
        <taxon>Sphingobacteriaceae</taxon>
        <taxon>Sphingobacterium</taxon>
    </lineage>
</organism>
<reference evidence="1" key="1">
    <citation type="submission" date="2024-04" db="EMBL/GenBank/DDBJ databases">
        <title>Complete genome sequence of Sphingobacterium thalpophiium BAA-1094.</title>
        <authorList>
            <person name="Adaikpoh B.I."/>
        </authorList>
    </citation>
    <scope>NUCLEOTIDE SEQUENCE</scope>
    <source>
        <strain evidence="1">BAA-1094</strain>
    </source>
</reference>
<protein>
    <submittedName>
        <fullName evidence="1">Sigma-70 family RNA polymerase sigma factor</fullName>
    </submittedName>
</protein>
<dbReference type="EMBL" id="CP151087">
    <property type="protein sequence ID" value="WZN57926.1"/>
    <property type="molecule type" value="Genomic_DNA"/>
</dbReference>
<sequence length="193" mass="22695">MAKETNTYDRYFFQLLDSQPNVALEQIFAHYGGSLEKYIRRFIYDDDDLVKDVLNETLIVIWEKRQLVAKLEAPVYWMQRVAKNKALYYIRCEAKYNKISLDNGLDMASGQCADDRFAYNELEMLILEACEELPPQDRELVIKSKFEGRSNKELMATYGMAEQTVKNKLSRALKVIRKKLKDLMGLFVYYKVK</sequence>
<gene>
    <name evidence="1" type="ORF">AACH28_10350</name>
</gene>
<evidence type="ECO:0000313" key="1">
    <source>
        <dbReference type="EMBL" id="WZN57926.1"/>
    </source>
</evidence>
<name>A0ACD5C7X8_9SPHI</name>
<evidence type="ECO:0000313" key="2">
    <source>
        <dbReference type="Proteomes" id="UP001485301"/>
    </source>
</evidence>
<proteinExistence type="predicted"/>
<dbReference type="Proteomes" id="UP001485301">
    <property type="component" value="Chromosome"/>
</dbReference>
<keyword evidence="2" id="KW-1185">Reference proteome</keyword>